<reference evidence="3 4" key="2">
    <citation type="submission" date="2018-11" db="EMBL/GenBank/DDBJ databases">
        <authorList>
            <consortium name="Pathogen Informatics"/>
        </authorList>
    </citation>
    <scope>NUCLEOTIDE SEQUENCE [LARGE SCALE GENOMIC DNA]</scope>
    <source>
        <strain evidence="3">Dakar</strain>
        <strain evidence="4">Dakar, Senegal</strain>
    </source>
</reference>
<dbReference type="InterPro" id="IPR042231">
    <property type="entry name" value="Cho/carn_acyl_trans_2"/>
</dbReference>
<reference evidence="5" key="1">
    <citation type="submission" date="2016-06" db="UniProtKB">
        <authorList>
            <consortium name="WormBaseParasite"/>
        </authorList>
    </citation>
    <scope>IDENTIFICATION</scope>
</reference>
<dbReference type="SUPFAM" id="SSF52777">
    <property type="entry name" value="CoA-dependent acyltransferases"/>
    <property type="match status" value="1"/>
</dbReference>
<dbReference type="InterPro" id="IPR039551">
    <property type="entry name" value="Cho/carn_acyl_trans"/>
</dbReference>
<keyword evidence="1" id="KW-0808">Transferase</keyword>
<organism evidence="5">
    <name type="scientific">Schistosoma curassoni</name>
    <dbReference type="NCBI Taxonomy" id="6186"/>
    <lineage>
        <taxon>Eukaryota</taxon>
        <taxon>Metazoa</taxon>
        <taxon>Spiralia</taxon>
        <taxon>Lophotrochozoa</taxon>
        <taxon>Platyhelminthes</taxon>
        <taxon>Trematoda</taxon>
        <taxon>Digenea</taxon>
        <taxon>Strigeidida</taxon>
        <taxon>Schistosomatoidea</taxon>
        <taxon>Schistosomatidae</taxon>
        <taxon>Schistosoma</taxon>
    </lineage>
</organism>
<name>A0A183JSH0_9TREM</name>
<dbReference type="Proteomes" id="UP000279833">
    <property type="component" value="Unassembled WGS sequence"/>
</dbReference>
<feature type="domain" description="Choline/carnitine acyltransferase" evidence="2">
    <location>
        <begin position="60"/>
        <end position="100"/>
    </location>
</feature>
<dbReference type="GO" id="GO:0016740">
    <property type="term" value="F:transferase activity"/>
    <property type="evidence" value="ECO:0007669"/>
    <property type="project" value="UniProtKB-KW"/>
</dbReference>
<protein>
    <submittedName>
        <fullName evidence="5">Carn_acyltransf domain-containing protein</fullName>
    </submittedName>
</protein>
<gene>
    <name evidence="3" type="ORF">SCUD_LOCUS5660</name>
</gene>
<dbReference type="InterPro" id="IPR023213">
    <property type="entry name" value="CAT-like_dom_sf"/>
</dbReference>
<proteinExistence type="predicted"/>
<sequence length="131" mass="15393">PLRSAYPRSRTEGTRTQDLWSRTRSLNLQTIHDINLKVLFIKKCILTIFFTIKIQMLLISYKSTADDLDLYILRYKQYGREFPKTVNMSPDSFIQLALQLIDSFRLLKLSTLFVFNGIITVRKALRRTTTD</sequence>
<evidence type="ECO:0000313" key="4">
    <source>
        <dbReference type="Proteomes" id="UP000279833"/>
    </source>
</evidence>
<dbReference type="EMBL" id="UZAK01009762">
    <property type="protein sequence ID" value="VDO97361.1"/>
    <property type="molecule type" value="Genomic_DNA"/>
</dbReference>
<evidence type="ECO:0000259" key="2">
    <source>
        <dbReference type="Pfam" id="PF00755"/>
    </source>
</evidence>
<evidence type="ECO:0000313" key="5">
    <source>
        <dbReference type="WBParaSite" id="SCUD_0000566001-mRNA-1"/>
    </source>
</evidence>
<dbReference type="STRING" id="6186.A0A183JSH0"/>
<dbReference type="Gene3D" id="3.30.559.70">
    <property type="entry name" value="Choline/Carnitine o-acyltransferase, domain 2"/>
    <property type="match status" value="1"/>
</dbReference>
<dbReference type="Gene3D" id="3.30.559.10">
    <property type="entry name" value="Chloramphenicol acetyltransferase-like domain"/>
    <property type="match status" value="1"/>
</dbReference>
<accession>A0A183JSH0</accession>
<evidence type="ECO:0000256" key="1">
    <source>
        <dbReference type="ARBA" id="ARBA00022679"/>
    </source>
</evidence>
<dbReference type="Pfam" id="PF00755">
    <property type="entry name" value="Carn_acyltransf"/>
    <property type="match status" value="1"/>
</dbReference>
<dbReference type="WBParaSite" id="SCUD_0000566001-mRNA-1">
    <property type="protein sequence ID" value="SCUD_0000566001-mRNA-1"/>
    <property type="gene ID" value="SCUD_0000566001"/>
</dbReference>
<evidence type="ECO:0000313" key="3">
    <source>
        <dbReference type="EMBL" id="VDO97361.1"/>
    </source>
</evidence>
<dbReference type="AlphaFoldDB" id="A0A183JSH0"/>
<keyword evidence="4" id="KW-1185">Reference proteome</keyword>